<keyword evidence="1" id="KW-0812">Transmembrane</keyword>
<reference evidence="2 3" key="1">
    <citation type="submission" date="2018-02" db="EMBL/GenBank/DDBJ databases">
        <title>Genomic Encyclopedia of Archaeal and Bacterial Type Strains, Phase II (KMG-II): from individual species to whole genera.</title>
        <authorList>
            <person name="Goeker M."/>
        </authorList>
    </citation>
    <scope>NUCLEOTIDE SEQUENCE [LARGE SCALE GENOMIC DNA]</scope>
    <source>
        <strain evidence="2 3">YU 961-1</strain>
    </source>
</reference>
<evidence type="ECO:0000256" key="1">
    <source>
        <dbReference type="SAM" id="Phobius"/>
    </source>
</evidence>
<comment type="caution">
    <text evidence="2">The sequence shown here is derived from an EMBL/GenBank/DDBJ whole genome shotgun (WGS) entry which is preliminary data.</text>
</comment>
<organism evidence="2 3">
    <name type="scientific">Actinokineospora auranticolor</name>
    <dbReference type="NCBI Taxonomy" id="155976"/>
    <lineage>
        <taxon>Bacteria</taxon>
        <taxon>Bacillati</taxon>
        <taxon>Actinomycetota</taxon>
        <taxon>Actinomycetes</taxon>
        <taxon>Pseudonocardiales</taxon>
        <taxon>Pseudonocardiaceae</taxon>
        <taxon>Actinokineospora</taxon>
    </lineage>
</organism>
<gene>
    <name evidence="2" type="ORF">CLV40_1483</name>
</gene>
<keyword evidence="1" id="KW-1133">Transmembrane helix</keyword>
<evidence type="ECO:0000313" key="2">
    <source>
        <dbReference type="EMBL" id="PPK60745.1"/>
    </source>
</evidence>
<name>A0A2S6GB37_9PSEU</name>
<evidence type="ECO:0000313" key="3">
    <source>
        <dbReference type="Proteomes" id="UP000239203"/>
    </source>
</evidence>
<feature type="transmembrane region" description="Helical" evidence="1">
    <location>
        <begin position="61"/>
        <end position="84"/>
    </location>
</feature>
<protein>
    <submittedName>
        <fullName evidence="2">Uncharacterized protein</fullName>
    </submittedName>
</protein>
<dbReference type="Proteomes" id="UP000239203">
    <property type="component" value="Unassembled WGS sequence"/>
</dbReference>
<keyword evidence="3" id="KW-1185">Reference proteome</keyword>
<proteinExistence type="predicted"/>
<accession>A0A2S6GB37</accession>
<dbReference type="AlphaFoldDB" id="A0A2S6GB37"/>
<keyword evidence="1" id="KW-0472">Membrane</keyword>
<dbReference type="EMBL" id="PTIX01000048">
    <property type="protein sequence ID" value="PPK60745.1"/>
    <property type="molecule type" value="Genomic_DNA"/>
</dbReference>
<sequence length="186" mass="20373">MERTIPVYRKEVRELVENQWRETATVVLLGEMAPEYRVPGRRTDGTVKGTRLVRRFLRNTLLVPIGAVVNIVLSIGGGGAANIFSRTGRITGTENSAGVTFADTCRTAHTPWLAFSQSHLALVDTGDPYTTPGEALPAKVLWQATAPALPRMSIANRTITWSDGSELRYHLSIEESRILKNSLGAT</sequence>